<evidence type="ECO:0000256" key="1">
    <source>
        <dbReference type="ARBA" id="ARBA00004496"/>
    </source>
</evidence>
<dbReference type="Pfam" id="PF01584">
    <property type="entry name" value="CheW"/>
    <property type="match status" value="1"/>
</dbReference>
<dbReference type="CDD" id="cd00732">
    <property type="entry name" value="CheW"/>
    <property type="match status" value="1"/>
</dbReference>
<proteinExistence type="predicted"/>
<dbReference type="InterPro" id="IPR036061">
    <property type="entry name" value="CheW-like_dom_sf"/>
</dbReference>
<dbReference type="PANTHER" id="PTHR22617">
    <property type="entry name" value="CHEMOTAXIS SENSOR HISTIDINE KINASE-RELATED"/>
    <property type="match status" value="1"/>
</dbReference>
<evidence type="ECO:0000256" key="3">
    <source>
        <dbReference type="ARBA" id="ARBA00022490"/>
    </source>
</evidence>
<comment type="subcellular location">
    <subcellularLocation>
        <location evidence="1">Cytoplasm</location>
    </subcellularLocation>
</comment>
<organism evidence="5 6">
    <name type="scientific">Massilia frigida</name>
    <dbReference type="NCBI Taxonomy" id="2609281"/>
    <lineage>
        <taxon>Bacteria</taxon>
        <taxon>Pseudomonadati</taxon>
        <taxon>Pseudomonadota</taxon>
        <taxon>Betaproteobacteria</taxon>
        <taxon>Burkholderiales</taxon>
        <taxon>Oxalobacteraceae</taxon>
        <taxon>Telluria group</taxon>
        <taxon>Massilia</taxon>
    </lineage>
</organism>
<evidence type="ECO:0000256" key="2">
    <source>
        <dbReference type="ARBA" id="ARBA00021483"/>
    </source>
</evidence>
<dbReference type="InterPro" id="IPR002545">
    <property type="entry name" value="CheW-lke_dom"/>
</dbReference>
<reference evidence="5 6" key="1">
    <citation type="submission" date="2019-10" db="EMBL/GenBank/DDBJ databases">
        <title>Taxonomy of Antarctic Massilia spp.: description of Massilia rubra sp. nov., Massilia aquatica sp. nov., Massilia mucilaginosa sp. nov., Massilia frigida sp. nov. isolated from streams, lakes and regoliths.</title>
        <authorList>
            <person name="Holochova P."/>
            <person name="Sedlacek I."/>
            <person name="Kralova S."/>
            <person name="Maslanova I."/>
            <person name="Busse H.-J."/>
            <person name="Stankova E."/>
            <person name="Vrbovska V."/>
            <person name="Kovarovic V."/>
            <person name="Bartak M."/>
            <person name="Svec P."/>
            <person name="Pantucek R."/>
        </authorList>
    </citation>
    <scope>NUCLEOTIDE SEQUENCE [LARGE SCALE GENOMIC DNA]</scope>
    <source>
        <strain evidence="5 6">CCM 8695</strain>
    </source>
</reference>
<gene>
    <name evidence="5" type="ORF">F2P44_33090</name>
</gene>
<dbReference type="SMART" id="SM00260">
    <property type="entry name" value="CheW"/>
    <property type="match status" value="1"/>
</dbReference>
<evidence type="ECO:0000313" key="6">
    <source>
        <dbReference type="Proteomes" id="UP000621455"/>
    </source>
</evidence>
<feature type="domain" description="CheW-like" evidence="4">
    <location>
        <begin position="18"/>
        <end position="158"/>
    </location>
</feature>
<dbReference type="Gene3D" id="2.40.50.180">
    <property type="entry name" value="CheA-289, Domain 4"/>
    <property type="match status" value="1"/>
</dbReference>
<dbReference type="InterPro" id="IPR039315">
    <property type="entry name" value="CheW"/>
</dbReference>
<keyword evidence="3" id="KW-0963">Cytoplasm</keyword>
<name>A0ABX0NKB4_9BURK</name>
<accession>A0ABX0NKB4</accession>
<dbReference type="Gene3D" id="2.30.30.40">
    <property type="entry name" value="SH3 Domains"/>
    <property type="match status" value="1"/>
</dbReference>
<dbReference type="PANTHER" id="PTHR22617:SF45">
    <property type="entry name" value="CHEMOTAXIS PROTEIN CHEW"/>
    <property type="match status" value="1"/>
</dbReference>
<evidence type="ECO:0000313" key="5">
    <source>
        <dbReference type="EMBL" id="NHZ84063.1"/>
    </source>
</evidence>
<comment type="caution">
    <text evidence="5">The sequence shown here is derived from an EMBL/GenBank/DDBJ whole genome shotgun (WGS) entry which is preliminary data.</text>
</comment>
<dbReference type="Proteomes" id="UP000621455">
    <property type="component" value="Unassembled WGS sequence"/>
</dbReference>
<sequence length="166" mass="17901">MSSINKISDGTGAAPVKPLEFLAFTLGAEEYGIDIQTVQELRSYEAVTHIANAPDFVMGVVNLRGVIVPIIDMRIKFSQSKPTYDTSTVVIILNVRERVIGIVVDSVSDVTLLSGDQVKPPPLLGGQINIDYLIGMGTIDGRMLLLVDIDKLMSSDDIGKIEKIAA</sequence>
<evidence type="ECO:0000259" key="4">
    <source>
        <dbReference type="PROSITE" id="PS50851"/>
    </source>
</evidence>
<dbReference type="EMBL" id="WHJG01000080">
    <property type="protein sequence ID" value="NHZ84063.1"/>
    <property type="molecule type" value="Genomic_DNA"/>
</dbReference>
<dbReference type="SUPFAM" id="SSF50341">
    <property type="entry name" value="CheW-like"/>
    <property type="match status" value="1"/>
</dbReference>
<dbReference type="PROSITE" id="PS50851">
    <property type="entry name" value="CHEW"/>
    <property type="match status" value="1"/>
</dbReference>
<protein>
    <recommendedName>
        <fullName evidence="2">Chemotaxis protein CheW</fullName>
    </recommendedName>
</protein>
<dbReference type="RefSeq" id="WP_167094335.1">
    <property type="nucleotide sequence ID" value="NZ_WHJG01000080.1"/>
</dbReference>
<keyword evidence="6" id="KW-1185">Reference proteome</keyword>